<reference evidence="1 2" key="1">
    <citation type="submission" date="2024-04" db="EMBL/GenBank/DDBJ databases">
        <authorList>
            <person name="Fracassetti M."/>
        </authorList>
    </citation>
    <scope>NUCLEOTIDE SEQUENCE [LARGE SCALE GENOMIC DNA]</scope>
</reference>
<dbReference type="Proteomes" id="UP001497516">
    <property type="component" value="Chromosome 1"/>
</dbReference>
<keyword evidence="2" id="KW-1185">Reference proteome</keyword>
<dbReference type="EMBL" id="OZ034813">
    <property type="protein sequence ID" value="CAL1357400.1"/>
    <property type="molecule type" value="Genomic_DNA"/>
</dbReference>
<evidence type="ECO:0000313" key="2">
    <source>
        <dbReference type="Proteomes" id="UP001497516"/>
    </source>
</evidence>
<organism evidence="1 2">
    <name type="scientific">Linum trigynum</name>
    <dbReference type="NCBI Taxonomy" id="586398"/>
    <lineage>
        <taxon>Eukaryota</taxon>
        <taxon>Viridiplantae</taxon>
        <taxon>Streptophyta</taxon>
        <taxon>Embryophyta</taxon>
        <taxon>Tracheophyta</taxon>
        <taxon>Spermatophyta</taxon>
        <taxon>Magnoliopsida</taxon>
        <taxon>eudicotyledons</taxon>
        <taxon>Gunneridae</taxon>
        <taxon>Pentapetalae</taxon>
        <taxon>rosids</taxon>
        <taxon>fabids</taxon>
        <taxon>Malpighiales</taxon>
        <taxon>Linaceae</taxon>
        <taxon>Linum</taxon>
    </lineage>
</organism>
<accession>A0AAV2CLF5</accession>
<evidence type="ECO:0000313" key="1">
    <source>
        <dbReference type="EMBL" id="CAL1357400.1"/>
    </source>
</evidence>
<proteinExistence type="predicted"/>
<gene>
    <name evidence="1" type="ORF">LTRI10_LOCUS5034</name>
</gene>
<dbReference type="AlphaFoldDB" id="A0AAV2CLF5"/>
<name>A0AAV2CLF5_9ROSI</name>
<sequence length="130" mass="14670">MPMKFRPGPTHKFSCSCRAGTYILCPCSCRALTVLCRASPWAARPVAHVQARRKEDGEARWKEDEVRREGWRMTRQTTRRGAAGCMAGDTADDEAWRDWRRGRRRSGGCGGDGCRCGGGSWEGFWKGRKE</sequence>
<protein>
    <submittedName>
        <fullName evidence="1">Uncharacterized protein</fullName>
    </submittedName>
</protein>